<protein>
    <submittedName>
        <fullName evidence="2">Uncharacterized protein</fullName>
    </submittedName>
</protein>
<organism evidence="2 3">
    <name type="scientific">Streptomyces albiflavescens</name>
    <dbReference type="NCBI Taxonomy" id="1623582"/>
    <lineage>
        <taxon>Bacteria</taxon>
        <taxon>Bacillati</taxon>
        <taxon>Actinomycetota</taxon>
        <taxon>Actinomycetes</taxon>
        <taxon>Kitasatosporales</taxon>
        <taxon>Streptomycetaceae</taxon>
        <taxon>Streptomyces</taxon>
    </lineage>
</organism>
<evidence type="ECO:0000256" key="1">
    <source>
        <dbReference type="SAM" id="MobiDB-lite"/>
    </source>
</evidence>
<sequence length="105" mass="11162">MGQREEKAQSEAIKRTRVVKKKAGGREADRGTCPACLKDYDEGADIQTVGRAGVARAKLIRDTLDTADSRDRHAGRHFRGVDVTGAPGGTDGGALPAGRCSSIRR</sequence>
<dbReference type="EMBL" id="BMMM01000021">
    <property type="protein sequence ID" value="GGN88573.1"/>
    <property type="molecule type" value="Genomic_DNA"/>
</dbReference>
<evidence type="ECO:0000313" key="2">
    <source>
        <dbReference type="EMBL" id="GGN88573.1"/>
    </source>
</evidence>
<accession>A0A917YER6</accession>
<feature type="region of interest" description="Disordered" evidence="1">
    <location>
        <begin position="1"/>
        <end position="32"/>
    </location>
</feature>
<keyword evidence="3" id="KW-1185">Reference proteome</keyword>
<proteinExistence type="predicted"/>
<reference evidence="2 3" key="1">
    <citation type="journal article" date="2014" name="Int. J. Syst. Evol. Microbiol.">
        <title>Complete genome sequence of Corynebacterium casei LMG S-19264T (=DSM 44701T), isolated from a smear-ripened cheese.</title>
        <authorList>
            <consortium name="US DOE Joint Genome Institute (JGI-PGF)"/>
            <person name="Walter F."/>
            <person name="Albersmeier A."/>
            <person name="Kalinowski J."/>
            <person name="Ruckert C."/>
        </authorList>
    </citation>
    <scope>NUCLEOTIDE SEQUENCE [LARGE SCALE GENOMIC DNA]</scope>
    <source>
        <strain evidence="2 3">CGMCC 4.7111</strain>
    </source>
</reference>
<feature type="compositionally biased region" description="Basic and acidic residues" evidence="1">
    <location>
        <begin position="1"/>
        <end position="14"/>
    </location>
</feature>
<comment type="caution">
    <text evidence="2">The sequence shown here is derived from an EMBL/GenBank/DDBJ whole genome shotgun (WGS) entry which is preliminary data.</text>
</comment>
<evidence type="ECO:0000313" key="3">
    <source>
        <dbReference type="Proteomes" id="UP000600365"/>
    </source>
</evidence>
<name>A0A917YER6_9ACTN</name>
<dbReference type="Proteomes" id="UP000600365">
    <property type="component" value="Unassembled WGS sequence"/>
</dbReference>
<feature type="region of interest" description="Disordered" evidence="1">
    <location>
        <begin position="70"/>
        <end position="105"/>
    </location>
</feature>
<dbReference type="AlphaFoldDB" id="A0A917YER6"/>
<gene>
    <name evidence="2" type="ORF">GCM10011579_082440</name>
</gene>